<organism evidence="2 3">
    <name type="scientific">Candidatus Roizmanbacteria bacterium RIFCSPLOWO2_01_FULL_37_16</name>
    <dbReference type="NCBI Taxonomy" id="1802058"/>
    <lineage>
        <taxon>Bacteria</taxon>
        <taxon>Candidatus Roizmaniibacteriota</taxon>
    </lineage>
</organism>
<dbReference type="EMBL" id="MGAI01000035">
    <property type="protein sequence ID" value="OGK43953.1"/>
    <property type="molecule type" value="Genomic_DNA"/>
</dbReference>
<protein>
    <submittedName>
        <fullName evidence="2">Uncharacterized protein</fullName>
    </submittedName>
</protein>
<proteinExistence type="predicted"/>
<feature type="transmembrane region" description="Helical" evidence="1">
    <location>
        <begin position="20"/>
        <end position="47"/>
    </location>
</feature>
<sequence>MKKRINLLKKQKRFIQLQQFFSKFKLIIISEIIIFSIIYPIFFYLLWQKKGKIENLSANKKELLEFLIQNKALDAKFIYFRNKQLQISSIIRQSTDYFPYYNLLKESTTNQSYNVKLDSVLIDKSKTATFTYSFVDYTNLLDFLKYAESDEFLRHFDSLILVTFTKVELEETVYKLTFSGRFTNFASR</sequence>
<dbReference type="AlphaFoldDB" id="A0A1F7IKT8"/>
<comment type="caution">
    <text evidence="2">The sequence shown here is derived from an EMBL/GenBank/DDBJ whole genome shotgun (WGS) entry which is preliminary data.</text>
</comment>
<keyword evidence="1" id="KW-0472">Membrane</keyword>
<accession>A0A1F7IKT8</accession>
<evidence type="ECO:0000256" key="1">
    <source>
        <dbReference type="SAM" id="Phobius"/>
    </source>
</evidence>
<keyword evidence="1" id="KW-1133">Transmembrane helix</keyword>
<reference evidence="2 3" key="1">
    <citation type="journal article" date="2016" name="Nat. Commun.">
        <title>Thousands of microbial genomes shed light on interconnected biogeochemical processes in an aquifer system.</title>
        <authorList>
            <person name="Anantharaman K."/>
            <person name="Brown C.T."/>
            <person name="Hug L.A."/>
            <person name="Sharon I."/>
            <person name="Castelle C.J."/>
            <person name="Probst A.J."/>
            <person name="Thomas B.C."/>
            <person name="Singh A."/>
            <person name="Wilkins M.J."/>
            <person name="Karaoz U."/>
            <person name="Brodie E.L."/>
            <person name="Williams K.H."/>
            <person name="Hubbard S.S."/>
            <person name="Banfield J.F."/>
        </authorList>
    </citation>
    <scope>NUCLEOTIDE SEQUENCE [LARGE SCALE GENOMIC DNA]</scope>
</reference>
<keyword evidence="1" id="KW-0812">Transmembrane</keyword>
<name>A0A1F7IKT8_9BACT</name>
<evidence type="ECO:0000313" key="2">
    <source>
        <dbReference type="EMBL" id="OGK43953.1"/>
    </source>
</evidence>
<evidence type="ECO:0000313" key="3">
    <source>
        <dbReference type="Proteomes" id="UP000178040"/>
    </source>
</evidence>
<gene>
    <name evidence="2" type="ORF">A3B40_04070</name>
</gene>
<dbReference type="Proteomes" id="UP000178040">
    <property type="component" value="Unassembled WGS sequence"/>
</dbReference>